<name>A0ABR4L8Y8_9EURO</name>
<evidence type="ECO:0000259" key="8">
    <source>
        <dbReference type="Pfam" id="PF01301"/>
    </source>
</evidence>
<dbReference type="GO" id="GO:0016787">
    <property type="term" value="F:hydrolase activity"/>
    <property type="evidence" value="ECO:0007669"/>
    <property type="project" value="UniProtKB-KW"/>
</dbReference>
<keyword evidence="7" id="KW-0732">Signal</keyword>
<dbReference type="InterPro" id="IPR008979">
    <property type="entry name" value="Galactose-bd-like_sf"/>
</dbReference>
<protein>
    <recommendedName>
        <fullName evidence="5">Beta-galactosidase</fullName>
        <ecNumber evidence="5">3.2.1.23</ecNumber>
    </recommendedName>
</protein>
<evidence type="ECO:0000256" key="3">
    <source>
        <dbReference type="ARBA" id="ARBA00022801"/>
    </source>
</evidence>
<dbReference type="EC" id="3.2.1.23" evidence="5"/>
<dbReference type="PRINTS" id="PR00742">
    <property type="entry name" value="GLHYDRLASE35"/>
</dbReference>
<feature type="domain" description="Beta-galactosidase 1-like first all-beta" evidence="9">
    <location>
        <begin position="396"/>
        <end position="507"/>
    </location>
</feature>
<comment type="function">
    <text evidence="1">Cleaves beta-linked terminal galactosyl residues from gangliosides, glycoproteins, and glycosaminoglycans.</text>
</comment>
<evidence type="ECO:0000256" key="2">
    <source>
        <dbReference type="ARBA" id="ARBA00009809"/>
    </source>
</evidence>
<feature type="domain" description="Beta-galactosidase galactose-binding" evidence="10">
    <location>
        <begin position="529"/>
        <end position="590"/>
    </location>
</feature>
<dbReference type="PROSITE" id="PS01182">
    <property type="entry name" value="GLYCOSYL_HYDROL_F35"/>
    <property type="match status" value="1"/>
</dbReference>
<comment type="caution">
    <text evidence="11">The sequence shown here is derived from an EMBL/GenBank/DDBJ whole genome shotgun (WGS) entry which is preliminary data.</text>
</comment>
<organism evidence="11 12">
    <name type="scientific">Aspergillus lucknowensis</name>
    <dbReference type="NCBI Taxonomy" id="176173"/>
    <lineage>
        <taxon>Eukaryota</taxon>
        <taxon>Fungi</taxon>
        <taxon>Dikarya</taxon>
        <taxon>Ascomycota</taxon>
        <taxon>Pezizomycotina</taxon>
        <taxon>Eurotiomycetes</taxon>
        <taxon>Eurotiomycetidae</taxon>
        <taxon>Eurotiales</taxon>
        <taxon>Aspergillaceae</taxon>
        <taxon>Aspergillus</taxon>
        <taxon>Aspergillus subgen. Nidulantes</taxon>
    </lineage>
</organism>
<dbReference type="EMBL" id="JBFXLQ010000078">
    <property type="protein sequence ID" value="KAL2860994.1"/>
    <property type="molecule type" value="Genomic_DNA"/>
</dbReference>
<dbReference type="Proteomes" id="UP001610432">
    <property type="component" value="Unassembled WGS sequence"/>
</dbReference>
<dbReference type="InterPro" id="IPR048913">
    <property type="entry name" value="BetaGal_gal-bd"/>
</dbReference>
<comment type="similarity">
    <text evidence="2 6">Belongs to the glycosyl hydrolase 35 family.</text>
</comment>
<evidence type="ECO:0000256" key="1">
    <source>
        <dbReference type="ARBA" id="ARBA00002691"/>
    </source>
</evidence>
<feature type="chain" id="PRO_5045791900" description="Beta-galactosidase" evidence="7">
    <location>
        <begin position="20"/>
        <end position="627"/>
    </location>
</feature>
<dbReference type="Gene3D" id="2.60.120.260">
    <property type="entry name" value="Galactose-binding domain-like"/>
    <property type="match status" value="2"/>
</dbReference>
<dbReference type="InterPro" id="IPR048912">
    <property type="entry name" value="BetaGal1-like_ABD1"/>
</dbReference>
<dbReference type="InterPro" id="IPR017853">
    <property type="entry name" value="GH"/>
</dbReference>
<evidence type="ECO:0000259" key="10">
    <source>
        <dbReference type="Pfam" id="PF21467"/>
    </source>
</evidence>
<feature type="domain" description="Glycoside hydrolase 35 catalytic" evidence="8">
    <location>
        <begin position="28"/>
        <end position="353"/>
    </location>
</feature>
<dbReference type="Gene3D" id="3.20.20.80">
    <property type="entry name" value="Glycosidases"/>
    <property type="match status" value="1"/>
</dbReference>
<dbReference type="InterPro" id="IPR026283">
    <property type="entry name" value="B-gal_1-like"/>
</dbReference>
<dbReference type="Pfam" id="PF21317">
    <property type="entry name" value="BetaGal_ABD_1"/>
    <property type="match status" value="1"/>
</dbReference>
<dbReference type="PANTHER" id="PTHR23421">
    <property type="entry name" value="BETA-GALACTOSIDASE RELATED"/>
    <property type="match status" value="1"/>
</dbReference>
<dbReference type="Pfam" id="PF21467">
    <property type="entry name" value="BetaGal_gal-bd"/>
    <property type="match status" value="1"/>
</dbReference>
<dbReference type="SUPFAM" id="SSF49785">
    <property type="entry name" value="Galactose-binding domain-like"/>
    <property type="match status" value="1"/>
</dbReference>
<evidence type="ECO:0000259" key="9">
    <source>
        <dbReference type="Pfam" id="PF21317"/>
    </source>
</evidence>
<evidence type="ECO:0000313" key="11">
    <source>
        <dbReference type="EMBL" id="KAL2860994.1"/>
    </source>
</evidence>
<sequence>MKLVTGLAALAALAAAATASEFSYDDSTFYIDDQPLQIIGGQVDPQRVPRAYWKDRLEKAKAMGLNTIFSYIYWNELEPSSGEFDWEGADGINDIAAWYEAIQEAELWAVLRPGPYVCGEREWGGLPAWLSQIPDMEVRANNEPFLDASRSYLNALGEKLAPYLVTQGGPILMVQVENEYGNYGSDHDYTSALADIVSESFDAANLYTTDGGSQEALAAGAIPGALAAVDGVPSTSFDARNQFVTDSSSLGPLLEGEYWIKWYTVWGPAQGYPTVSGLGRDDAGMVDEIKTVISDGNHINLYMWHGGTNFAYGNGGLDWGTTQPFTTSYDYGAPLDEAGRPTSLYDSIRTVIQDHLGQTLPDVPESPPLMSIDTFDLTPVSLLFDDLPEPTSSDGPVTMEALGQSRGFVLYEYAASGDLSGALYPGDKARDRVIVYVNDVKQGVIDHIYQYPPEVSVTLAAGDKLSLLVENLGRVDYGPAVAEQQKGIVGDIKVGDATVTGWDIYSLPAASPPSNSTGSGIQLQDGGSPAWYTGSFESSGTGAGADTFLQLDGAVKGVVWVNGFNLGRYWTVGPQQQLYLPGCVLKEGTNQLVVLELEPQTGVTLSASGVTERTWGNNPDPDCSGCQ</sequence>
<dbReference type="InterPro" id="IPR001944">
    <property type="entry name" value="Glycoside_Hdrlase_35"/>
</dbReference>
<comment type="catalytic activity">
    <reaction evidence="5">
        <text>Hydrolysis of terminal non-reducing beta-D-galactose residues in beta-D-galactosides.</text>
        <dbReference type="EC" id="3.2.1.23"/>
    </reaction>
</comment>
<evidence type="ECO:0000256" key="6">
    <source>
        <dbReference type="RuleBase" id="RU003679"/>
    </source>
</evidence>
<dbReference type="GeneID" id="98149904"/>
<keyword evidence="4 5" id="KW-0326">Glycosidase</keyword>
<evidence type="ECO:0000256" key="5">
    <source>
        <dbReference type="RuleBase" id="RU000675"/>
    </source>
</evidence>
<evidence type="ECO:0000256" key="4">
    <source>
        <dbReference type="ARBA" id="ARBA00023295"/>
    </source>
</evidence>
<dbReference type="SUPFAM" id="SSF51445">
    <property type="entry name" value="(Trans)glycosidases"/>
    <property type="match status" value="1"/>
</dbReference>
<accession>A0ABR4L8Y8</accession>
<keyword evidence="3 5" id="KW-0378">Hydrolase</keyword>
<dbReference type="InterPro" id="IPR031330">
    <property type="entry name" value="Gly_Hdrlase_35_cat"/>
</dbReference>
<feature type="signal peptide" evidence="7">
    <location>
        <begin position="1"/>
        <end position="19"/>
    </location>
</feature>
<dbReference type="RefSeq" id="XP_070880888.1">
    <property type="nucleotide sequence ID" value="XM_071034832.1"/>
</dbReference>
<keyword evidence="12" id="KW-1185">Reference proteome</keyword>
<reference evidence="11 12" key="1">
    <citation type="submission" date="2024-07" db="EMBL/GenBank/DDBJ databases">
        <title>Section-level genome sequencing and comparative genomics of Aspergillus sections Usti and Cavernicolus.</title>
        <authorList>
            <consortium name="Lawrence Berkeley National Laboratory"/>
            <person name="Nybo J.L."/>
            <person name="Vesth T.C."/>
            <person name="Theobald S."/>
            <person name="Frisvad J.C."/>
            <person name="Larsen T.O."/>
            <person name="Kjaerboelling I."/>
            <person name="Rothschild-Mancinelli K."/>
            <person name="Lyhne E.K."/>
            <person name="Kogle M.E."/>
            <person name="Barry K."/>
            <person name="Clum A."/>
            <person name="Na H."/>
            <person name="Ledsgaard L."/>
            <person name="Lin J."/>
            <person name="Lipzen A."/>
            <person name="Kuo A."/>
            <person name="Riley R."/>
            <person name="Mondo S."/>
            <person name="Labutti K."/>
            <person name="Haridas S."/>
            <person name="Pangalinan J."/>
            <person name="Salamov A.A."/>
            <person name="Simmons B.A."/>
            <person name="Magnuson J.K."/>
            <person name="Chen J."/>
            <person name="Drula E."/>
            <person name="Henrissat B."/>
            <person name="Wiebenga A."/>
            <person name="Lubbers R.J."/>
            <person name="Gomes A.C."/>
            <person name="Macurrencykelacurrency M.R."/>
            <person name="Stajich J."/>
            <person name="Grigoriev I.V."/>
            <person name="Mortensen U.H."/>
            <person name="De Vries R.P."/>
            <person name="Baker S.E."/>
            <person name="Andersen M.R."/>
        </authorList>
    </citation>
    <scope>NUCLEOTIDE SEQUENCE [LARGE SCALE GENOMIC DNA]</scope>
    <source>
        <strain evidence="11 12">CBS 449.75</strain>
    </source>
</reference>
<evidence type="ECO:0000256" key="7">
    <source>
        <dbReference type="SAM" id="SignalP"/>
    </source>
</evidence>
<dbReference type="InterPro" id="IPR019801">
    <property type="entry name" value="Glyco_hydro_35_CS"/>
</dbReference>
<gene>
    <name evidence="11" type="ORF">BJX67DRAFT_391698</name>
</gene>
<dbReference type="PIRSF" id="PIRSF006336">
    <property type="entry name" value="B-gal"/>
    <property type="match status" value="1"/>
</dbReference>
<dbReference type="Pfam" id="PF01301">
    <property type="entry name" value="Glyco_hydro_35"/>
    <property type="match status" value="1"/>
</dbReference>
<proteinExistence type="inferred from homology"/>
<evidence type="ECO:0000313" key="12">
    <source>
        <dbReference type="Proteomes" id="UP001610432"/>
    </source>
</evidence>